<reference evidence="2 3" key="1">
    <citation type="journal article" date="2011" name="Proc. Natl. Acad. Sci. U.S.A.">
        <title>Comparative genomics of xylose-fermenting fungi for enhanced biofuel production.</title>
        <authorList>
            <person name="Wohlbach D.J."/>
            <person name="Kuo A."/>
            <person name="Sato T.K."/>
            <person name="Potts K.M."/>
            <person name="Salamov A.A."/>
            <person name="LaButti K.M."/>
            <person name="Sun H."/>
            <person name="Clum A."/>
            <person name="Pangilinan J.L."/>
            <person name="Lindquist E.A."/>
            <person name="Lucas S."/>
            <person name="Lapidus A."/>
            <person name="Jin M."/>
            <person name="Gunawan C."/>
            <person name="Balan V."/>
            <person name="Dale B.E."/>
            <person name="Jeffries T.W."/>
            <person name="Zinkel R."/>
            <person name="Barry K.W."/>
            <person name="Grigoriev I.V."/>
            <person name="Gasch A.P."/>
        </authorList>
    </citation>
    <scope>NUCLEOTIDE SEQUENCE [LARGE SCALE GENOMIC DNA]</scope>
    <source>
        <strain evidence="3">NRRL Y-27907 / 11-Y1</strain>
    </source>
</reference>
<keyword evidence="3" id="KW-1185">Reference proteome</keyword>
<name>G3AVC1_SPAPN</name>
<dbReference type="InParanoid" id="G3AVC1"/>
<dbReference type="SUPFAM" id="SSF52058">
    <property type="entry name" value="L domain-like"/>
    <property type="match status" value="1"/>
</dbReference>
<protein>
    <recommendedName>
        <fullName evidence="1">F-box domain-containing protein</fullName>
    </recommendedName>
</protein>
<dbReference type="Proteomes" id="UP000000709">
    <property type="component" value="Unassembled WGS sequence"/>
</dbReference>
<accession>G3AVC1</accession>
<sequence length="443" mass="51798">MISVTLSDLPHEVIQKIIDLLPRDILLELLHFKNNWAISHAFCAYYQKISIQSRIPNQSSNSYSNDIVNPFELNFGEYAVLGSRQSLINFLNSYPNFIPDEISFDNLDDLIAMHQTHDTLLTRVKRVRICEEKYDGEHSPHWFKMKQVQRYPYNIYSQQYKHDTVLCQCDDVQFQPSIQHLEIPQAKVMDSAVFFARLKNLRSFSSNELLHYNIEYLPKRLNYVSLLSSAILHLPTYDLELPPQVKQLQVRSLLPLDTYLNIRPSGSLTEIEFKGGKFKDMGYFRFPEHLTTLVFRDCEIDSFLDFNTSNKFSCLTALHISGYFGKLFYYYFFNTALPQSLTDLSFRNCKPSFQRGSTNDTVVYRYPESFTDFGFFKLNDSFELPKNLKKLYLKCPGVMIEPSWKLPKSLQSVELLDFTGTFKMPDLAMIQDYKIGHIKLEFT</sequence>
<dbReference type="Gene3D" id="3.80.10.10">
    <property type="entry name" value="Ribonuclease Inhibitor"/>
    <property type="match status" value="1"/>
</dbReference>
<organism evidence="3">
    <name type="scientific">Spathaspora passalidarum (strain NRRL Y-27907 / 11-Y1)</name>
    <dbReference type="NCBI Taxonomy" id="619300"/>
    <lineage>
        <taxon>Eukaryota</taxon>
        <taxon>Fungi</taxon>
        <taxon>Dikarya</taxon>
        <taxon>Ascomycota</taxon>
        <taxon>Saccharomycotina</taxon>
        <taxon>Pichiomycetes</taxon>
        <taxon>Debaryomycetaceae</taxon>
        <taxon>Spathaspora</taxon>
    </lineage>
</organism>
<dbReference type="EMBL" id="GL996506">
    <property type="protein sequence ID" value="EGW30140.1"/>
    <property type="molecule type" value="Genomic_DNA"/>
</dbReference>
<dbReference type="AlphaFoldDB" id="G3AVC1"/>
<evidence type="ECO:0000313" key="3">
    <source>
        <dbReference type="Proteomes" id="UP000000709"/>
    </source>
</evidence>
<feature type="domain" description="F-box" evidence="1">
    <location>
        <begin position="3"/>
        <end position="49"/>
    </location>
</feature>
<dbReference type="GeneID" id="18875250"/>
<dbReference type="RefSeq" id="XP_007377906.1">
    <property type="nucleotide sequence ID" value="XM_007377844.1"/>
</dbReference>
<dbReference type="PROSITE" id="PS50181">
    <property type="entry name" value="FBOX"/>
    <property type="match status" value="1"/>
</dbReference>
<dbReference type="KEGG" id="spaa:SPAPADRAFT_68961"/>
<dbReference type="OrthoDB" id="10327475at2759"/>
<gene>
    <name evidence="2" type="ORF">SPAPADRAFT_68961</name>
</gene>
<dbReference type="HOGENOM" id="CLU_618434_0_0_1"/>
<dbReference type="InterPro" id="IPR032675">
    <property type="entry name" value="LRR_dom_sf"/>
</dbReference>
<dbReference type="InterPro" id="IPR001810">
    <property type="entry name" value="F-box_dom"/>
</dbReference>
<evidence type="ECO:0000313" key="2">
    <source>
        <dbReference type="EMBL" id="EGW30140.1"/>
    </source>
</evidence>
<evidence type="ECO:0000259" key="1">
    <source>
        <dbReference type="PROSITE" id="PS50181"/>
    </source>
</evidence>
<proteinExistence type="predicted"/>